<organism evidence="1 2">
    <name type="scientific">Tolypocladium capitatum</name>
    <dbReference type="NCBI Taxonomy" id="45235"/>
    <lineage>
        <taxon>Eukaryota</taxon>
        <taxon>Fungi</taxon>
        <taxon>Dikarya</taxon>
        <taxon>Ascomycota</taxon>
        <taxon>Pezizomycotina</taxon>
        <taxon>Sordariomycetes</taxon>
        <taxon>Hypocreomycetidae</taxon>
        <taxon>Hypocreales</taxon>
        <taxon>Ophiocordycipitaceae</taxon>
        <taxon>Tolypocladium</taxon>
    </lineage>
</organism>
<evidence type="ECO:0000313" key="1">
    <source>
        <dbReference type="EMBL" id="PNY29795.1"/>
    </source>
</evidence>
<keyword evidence="2" id="KW-1185">Reference proteome</keyword>
<evidence type="ECO:0000313" key="2">
    <source>
        <dbReference type="Proteomes" id="UP000236621"/>
    </source>
</evidence>
<proteinExistence type="predicted"/>
<dbReference type="EMBL" id="NRSZ01000055">
    <property type="protein sequence ID" value="PNY29795.1"/>
    <property type="molecule type" value="Genomic_DNA"/>
</dbReference>
<gene>
    <name evidence="1" type="ORF">TCAP_00295</name>
</gene>
<name>A0A2K3QQJ1_9HYPO</name>
<reference evidence="1 2" key="1">
    <citation type="submission" date="2017-08" db="EMBL/GenBank/DDBJ databases">
        <title>Harnessing the power of phylogenomics to disentangle the directionality and signatures of interkingdom host jumping in the parasitic fungal genus Tolypocladium.</title>
        <authorList>
            <person name="Quandt C.A."/>
            <person name="Patterson W."/>
            <person name="Spatafora J.W."/>
        </authorList>
    </citation>
    <scope>NUCLEOTIDE SEQUENCE [LARGE SCALE GENOMIC DNA]</scope>
    <source>
        <strain evidence="1 2">CBS 113982</strain>
    </source>
</reference>
<comment type="caution">
    <text evidence="1">The sequence shown here is derived from an EMBL/GenBank/DDBJ whole genome shotgun (WGS) entry which is preliminary data.</text>
</comment>
<dbReference type="OrthoDB" id="4915202at2759"/>
<dbReference type="AlphaFoldDB" id="A0A2K3QQJ1"/>
<feature type="non-terminal residue" evidence="1">
    <location>
        <position position="1"/>
    </location>
</feature>
<dbReference type="Proteomes" id="UP000236621">
    <property type="component" value="Unassembled WGS sequence"/>
</dbReference>
<protein>
    <recommendedName>
        <fullName evidence="3">Aminoglycoside phosphotransferase domain-containing protein</fullName>
    </recommendedName>
</protein>
<accession>A0A2K3QQJ1</accession>
<evidence type="ECO:0008006" key="3">
    <source>
        <dbReference type="Google" id="ProtNLM"/>
    </source>
</evidence>
<sequence length="511" mass="57538">LQASPALSCHRLDCLPALVSLFSLPYHARPLLVRVGMDSCVEDEQRILDEWPKMPDGTDWDGSSLLVLFDHGESPFQGAWDVQSLICEIEQSLNSRVVDIPTVSSGANHYGLHVKLANRPDIVARLSRGDVNTPGFRGSTLEKKQLWHGHFELATYDALQPLAGAFSRRPLYHRDPVQPGGGYVLTQPQGITGRRLFLFEKAEGERYDYVRWRALSSEQKVRWKDGTHYSLAYSVELLTEVPQSCLLVRSARAAATLFKFPLPADYVSAWLVDRIFGSELDLCLLTMQPTREFCMALLAARIECTFRRCHCRFASRLDYSSASALLSAARDSLLRLVPRVLPRMRKGLDEATLYHFVLDHGDFGIHNMTVAKDAQDNPYISSVYDWEAGAIVPALFSEPKMVVTADLVVDEDGEPSVSRWGDGDGMQKMAEYVAWSREYYKALFAEVPEYRLAIKAGRDARHIWFALRDCENEDEAKHLAQLGAWADAKLAELDAMDRRGPWVSPEQCVVN</sequence>